<dbReference type="Gene3D" id="3.30.70.270">
    <property type="match status" value="1"/>
</dbReference>
<sequence length="101" mass="11290">MPYGLSNSLNWPLPTTIKEMQWFLVFANFYRRFISHYSQLSAPLTSLICQKSKALSWTPEARQAFQDLKQAFCAALALTLSALRFMVEVDAATLGVGAVLS</sequence>
<dbReference type="InterPro" id="IPR051320">
    <property type="entry name" value="Viral_Replic_Matur_Polypro"/>
</dbReference>
<accession>A0ABQ8KZP7</accession>
<organism evidence="1 2">
    <name type="scientific">Labeo rohita</name>
    <name type="common">Indian major carp</name>
    <name type="synonym">Cyprinus rohita</name>
    <dbReference type="NCBI Taxonomy" id="84645"/>
    <lineage>
        <taxon>Eukaryota</taxon>
        <taxon>Metazoa</taxon>
        <taxon>Chordata</taxon>
        <taxon>Craniata</taxon>
        <taxon>Vertebrata</taxon>
        <taxon>Euteleostomi</taxon>
        <taxon>Actinopterygii</taxon>
        <taxon>Neopterygii</taxon>
        <taxon>Teleostei</taxon>
        <taxon>Ostariophysi</taxon>
        <taxon>Cypriniformes</taxon>
        <taxon>Cyprinidae</taxon>
        <taxon>Labeoninae</taxon>
        <taxon>Labeonini</taxon>
        <taxon>Labeo</taxon>
    </lineage>
</organism>
<evidence type="ECO:0000313" key="2">
    <source>
        <dbReference type="Proteomes" id="UP000830375"/>
    </source>
</evidence>
<dbReference type="Proteomes" id="UP000830375">
    <property type="component" value="Unassembled WGS sequence"/>
</dbReference>
<name>A0ABQ8KZP7_LABRO</name>
<dbReference type="EMBL" id="JACTAM010002693">
    <property type="protein sequence ID" value="KAI2643943.1"/>
    <property type="molecule type" value="Genomic_DNA"/>
</dbReference>
<dbReference type="PANTHER" id="PTHR33064:SF37">
    <property type="entry name" value="RIBONUCLEASE H"/>
    <property type="match status" value="1"/>
</dbReference>
<dbReference type="SUPFAM" id="SSF56672">
    <property type="entry name" value="DNA/RNA polymerases"/>
    <property type="match status" value="1"/>
</dbReference>
<evidence type="ECO:0000313" key="1">
    <source>
        <dbReference type="EMBL" id="KAI2643943.1"/>
    </source>
</evidence>
<keyword evidence="2" id="KW-1185">Reference proteome</keyword>
<reference evidence="1 2" key="1">
    <citation type="submission" date="2022-01" db="EMBL/GenBank/DDBJ databases">
        <title>A high-quality chromosome-level genome assembly of rohu carp, Labeo rohita.</title>
        <authorList>
            <person name="Arick M.A. II"/>
            <person name="Hsu C.-Y."/>
            <person name="Magbanua Z."/>
            <person name="Pechanova O."/>
            <person name="Grover C."/>
            <person name="Miller E."/>
            <person name="Thrash A."/>
            <person name="Ezzel L."/>
            <person name="Alam S."/>
            <person name="Benzie J."/>
            <person name="Hamilton M."/>
            <person name="Karsi A."/>
            <person name="Lawrence M.L."/>
            <person name="Peterson D.G."/>
        </authorList>
    </citation>
    <scope>NUCLEOTIDE SEQUENCE [LARGE SCALE GENOMIC DNA]</scope>
    <source>
        <strain evidence="2">BAU-BD-2019</strain>
        <tissue evidence="1">Blood</tissue>
    </source>
</reference>
<gene>
    <name evidence="1" type="ORF">H4Q32_025704</name>
</gene>
<dbReference type="PANTHER" id="PTHR33064">
    <property type="entry name" value="POL PROTEIN"/>
    <property type="match status" value="1"/>
</dbReference>
<dbReference type="InterPro" id="IPR043502">
    <property type="entry name" value="DNA/RNA_pol_sf"/>
</dbReference>
<proteinExistence type="predicted"/>
<comment type="caution">
    <text evidence="1">The sequence shown here is derived from an EMBL/GenBank/DDBJ whole genome shotgun (WGS) entry which is preliminary data.</text>
</comment>
<dbReference type="InterPro" id="IPR043128">
    <property type="entry name" value="Rev_trsase/Diguanyl_cyclase"/>
</dbReference>
<protein>
    <submittedName>
        <fullName evidence="1">Transposon Ty3-I Gag-Pol polyprotein</fullName>
    </submittedName>
</protein>